<dbReference type="PANTHER" id="PTHR32194:SF0">
    <property type="entry name" value="ATP-DEPENDENT PROTEASE SUBUNIT HSLV"/>
    <property type="match status" value="1"/>
</dbReference>
<dbReference type="PRINTS" id="PR00141">
    <property type="entry name" value="PROTEASOME"/>
</dbReference>
<dbReference type="OMA" id="TFIYGYC"/>
<evidence type="ECO:0000256" key="7">
    <source>
        <dbReference type="PIRSR" id="PIRSR600243-1"/>
    </source>
</evidence>
<keyword evidence="10" id="KW-1185">Reference proteome</keyword>
<dbReference type="GO" id="GO:0019774">
    <property type="term" value="C:proteasome core complex, beta-subunit complex"/>
    <property type="evidence" value="ECO:0007669"/>
    <property type="project" value="UniProtKB-ARBA"/>
</dbReference>
<dbReference type="AlphaFoldDB" id="A0A0C2JYB1"/>
<dbReference type="GO" id="GO:0004298">
    <property type="term" value="F:threonine-type endopeptidase activity"/>
    <property type="evidence" value="ECO:0007669"/>
    <property type="project" value="UniProtKB-KW"/>
</dbReference>
<name>A0A0C2JYB1_THEKT</name>
<keyword evidence="3" id="KW-0645">Protease</keyword>
<keyword evidence="4" id="KW-0888">Threonine protease</keyword>
<keyword evidence="6 8" id="KW-0647">Proteasome</keyword>
<dbReference type="GO" id="GO:0005634">
    <property type="term" value="C:nucleus"/>
    <property type="evidence" value="ECO:0007669"/>
    <property type="project" value="UniProtKB-SubCell"/>
</dbReference>
<evidence type="ECO:0000256" key="1">
    <source>
        <dbReference type="ARBA" id="ARBA00001198"/>
    </source>
</evidence>
<dbReference type="Gene3D" id="3.60.20.10">
    <property type="entry name" value="Glutamine Phosphoribosylpyrophosphate, subunit 1, domain 1"/>
    <property type="match status" value="1"/>
</dbReference>
<protein>
    <recommendedName>
        <fullName evidence="8">Proteasome subunit beta</fullName>
    </recommendedName>
</protein>
<evidence type="ECO:0000256" key="8">
    <source>
        <dbReference type="RuleBase" id="RU004203"/>
    </source>
</evidence>
<comment type="caution">
    <text evidence="9">The sequence shown here is derived from an EMBL/GenBank/DDBJ whole genome shotgun (WGS) entry which is preliminary data.</text>
</comment>
<evidence type="ECO:0000313" key="9">
    <source>
        <dbReference type="EMBL" id="KII74488.1"/>
    </source>
</evidence>
<proteinExistence type="inferred from homology"/>
<keyword evidence="8" id="KW-0539">Nucleus</keyword>
<accession>A0A0C2JYB1</accession>
<reference evidence="9 10" key="1">
    <citation type="journal article" date="2014" name="Genome Biol. Evol.">
        <title>The genome of the myxosporean Thelohanellus kitauei shows adaptations to nutrient acquisition within its fish host.</title>
        <authorList>
            <person name="Yang Y."/>
            <person name="Xiong J."/>
            <person name="Zhou Z."/>
            <person name="Huo F."/>
            <person name="Miao W."/>
            <person name="Ran C."/>
            <person name="Liu Y."/>
            <person name="Zhang J."/>
            <person name="Feng J."/>
            <person name="Wang M."/>
            <person name="Wang M."/>
            <person name="Wang L."/>
            <person name="Yao B."/>
        </authorList>
    </citation>
    <scope>NUCLEOTIDE SEQUENCE [LARGE SCALE GENOMIC DNA]</scope>
    <source>
        <strain evidence="9">Wuqing</strain>
    </source>
</reference>
<gene>
    <name evidence="9" type="ORF">RF11_10563</name>
</gene>
<evidence type="ECO:0000256" key="3">
    <source>
        <dbReference type="ARBA" id="ARBA00022670"/>
    </source>
</evidence>
<comment type="catalytic activity">
    <reaction evidence="1">
        <text>Cleavage of peptide bonds with very broad specificity.</text>
        <dbReference type="EC" id="3.4.25.1"/>
    </reaction>
</comment>
<comment type="subcellular location">
    <subcellularLocation>
        <location evidence="8">Cytoplasm</location>
    </subcellularLocation>
    <subcellularLocation>
        <location evidence="8">Nucleus</location>
    </subcellularLocation>
</comment>
<evidence type="ECO:0000256" key="2">
    <source>
        <dbReference type="ARBA" id="ARBA00022490"/>
    </source>
</evidence>
<organism evidence="9 10">
    <name type="scientific">Thelohanellus kitauei</name>
    <name type="common">Myxosporean</name>
    <dbReference type="NCBI Taxonomy" id="669202"/>
    <lineage>
        <taxon>Eukaryota</taxon>
        <taxon>Metazoa</taxon>
        <taxon>Cnidaria</taxon>
        <taxon>Myxozoa</taxon>
        <taxon>Myxosporea</taxon>
        <taxon>Bivalvulida</taxon>
        <taxon>Platysporina</taxon>
        <taxon>Myxobolidae</taxon>
        <taxon>Thelohanellus</taxon>
    </lineage>
</organism>
<dbReference type="PROSITE" id="PS00854">
    <property type="entry name" value="PROTEASOME_BETA_1"/>
    <property type="match status" value="1"/>
</dbReference>
<evidence type="ECO:0000256" key="4">
    <source>
        <dbReference type="ARBA" id="ARBA00022698"/>
    </source>
</evidence>
<dbReference type="PROSITE" id="PS51476">
    <property type="entry name" value="PROTEASOME_BETA_2"/>
    <property type="match status" value="1"/>
</dbReference>
<dbReference type="Pfam" id="PF00227">
    <property type="entry name" value="Proteasome"/>
    <property type="match status" value="1"/>
</dbReference>
<comment type="subunit">
    <text evidence="8">Component of the proteasome complex.</text>
</comment>
<dbReference type="GO" id="GO:0005737">
    <property type="term" value="C:cytoplasm"/>
    <property type="evidence" value="ECO:0007669"/>
    <property type="project" value="UniProtKB-SubCell"/>
</dbReference>
<dbReference type="InterPro" id="IPR029055">
    <property type="entry name" value="Ntn_hydrolases_N"/>
</dbReference>
<dbReference type="InterPro" id="IPR016050">
    <property type="entry name" value="Proteasome_bsu_CS"/>
</dbReference>
<evidence type="ECO:0000256" key="6">
    <source>
        <dbReference type="ARBA" id="ARBA00022942"/>
    </source>
</evidence>
<dbReference type="CDD" id="cd03762">
    <property type="entry name" value="proteasome_beta_type_6"/>
    <property type="match status" value="1"/>
</dbReference>
<dbReference type="OrthoDB" id="7854943at2759"/>
<comment type="similarity">
    <text evidence="8">Belongs to the peptidase T1B family.</text>
</comment>
<dbReference type="Proteomes" id="UP000031668">
    <property type="component" value="Unassembled WGS sequence"/>
</dbReference>
<dbReference type="GO" id="GO:0051603">
    <property type="term" value="P:proteolysis involved in protein catabolic process"/>
    <property type="evidence" value="ECO:0007669"/>
    <property type="project" value="InterPro"/>
</dbReference>
<dbReference type="InterPro" id="IPR000243">
    <property type="entry name" value="Pept_T1A_subB"/>
</dbReference>
<keyword evidence="5" id="KW-0378">Hydrolase</keyword>
<dbReference type="SUPFAM" id="SSF56235">
    <property type="entry name" value="N-terminal nucleophile aminohydrolases (Ntn hydrolases)"/>
    <property type="match status" value="1"/>
</dbReference>
<dbReference type="InterPro" id="IPR023333">
    <property type="entry name" value="Proteasome_suB-type"/>
</dbReference>
<evidence type="ECO:0000256" key="5">
    <source>
        <dbReference type="ARBA" id="ARBA00022801"/>
    </source>
</evidence>
<dbReference type="PANTHER" id="PTHR32194">
    <property type="entry name" value="METALLOPROTEASE TLDD"/>
    <property type="match status" value="1"/>
</dbReference>
<dbReference type="EMBL" id="JWZT01000387">
    <property type="protein sequence ID" value="KII74488.1"/>
    <property type="molecule type" value="Genomic_DNA"/>
</dbReference>
<sequence>MECIADRFKDNVDFYKERVETGTTIMAVCFKGGVVLGADSRTSAGGYYVVNRVTDKITEVDEKILCCRSGSAADTQFLADVTKYHLKLLKAQTQKPNLVRSAANIFRKYCYGYRTELSAGMIVAGYDHVQGQQVYGIPSGGSMYEAPFIIGGSGSIFLYSYFDENYREGMDEESCIAFVQNAVRMAVTRDSSSGGVARLAVVTADGIRRLPPMEIVYKPMI</sequence>
<evidence type="ECO:0000313" key="10">
    <source>
        <dbReference type="Proteomes" id="UP000031668"/>
    </source>
</evidence>
<comment type="function">
    <text evidence="8">Component of the proteasome, a multicatalytic proteinase complex which is characterized by its ability to cleave peptides with Arg, Phe, Tyr, Leu, and Glu adjacent to the leaving group at neutral or slightly basic pH. The proteasome has an ATP-dependent proteolytic activity.</text>
</comment>
<keyword evidence="2 8" id="KW-0963">Cytoplasm</keyword>
<dbReference type="InterPro" id="IPR001353">
    <property type="entry name" value="Proteasome_sua/b"/>
</dbReference>
<feature type="active site" description="Nucleophile" evidence="7">
    <location>
        <position position="23"/>
    </location>
</feature>